<keyword evidence="1" id="KW-0472">Membrane</keyword>
<feature type="transmembrane region" description="Helical" evidence="1">
    <location>
        <begin position="42"/>
        <end position="59"/>
    </location>
</feature>
<evidence type="ECO:0000256" key="1">
    <source>
        <dbReference type="SAM" id="Phobius"/>
    </source>
</evidence>
<organism evidence="2">
    <name type="scientific">Noctiluca scintillans</name>
    <name type="common">Sea sparkle</name>
    <name type="synonym">Red tide dinoflagellate</name>
    <dbReference type="NCBI Taxonomy" id="2966"/>
    <lineage>
        <taxon>Eukaryota</taxon>
        <taxon>Sar</taxon>
        <taxon>Alveolata</taxon>
        <taxon>Dinophyceae</taxon>
        <taxon>Noctilucales</taxon>
        <taxon>Noctilucaceae</taxon>
        <taxon>Noctiluca</taxon>
    </lineage>
</organism>
<proteinExistence type="predicted"/>
<protein>
    <submittedName>
        <fullName evidence="2">Uncharacterized protein</fullName>
    </submittedName>
</protein>
<keyword evidence="1" id="KW-0812">Transmembrane</keyword>
<gene>
    <name evidence="2" type="ORF">NSCI0253_LOCUS28688</name>
</gene>
<dbReference type="AlphaFoldDB" id="A0A7S1F9U2"/>
<accession>A0A7S1F9U2</accession>
<dbReference type="EMBL" id="HBFQ01040443">
    <property type="protein sequence ID" value="CAD8854337.1"/>
    <property type="molecule type" value="Transcribed_RNA"/>
</dbReference>
<keyword evidence="1" id="KW-1133">Transmembrane helix</keyword>
<reference evidence="2" key="1">
    <citation type="submission" date="2021-01" db="EMBL/GenBank/DDBJ databases">
        <authorList>
            <person name="Corre E."/>
            <person name="Pelletier E."/>
            <person name="Niang G."/>
            <person name="Scheremetjew M."/>
            <person name="Finn R."/>
            <person name="Kale V."/>
            <person name="Holt S."/>
            <person name="Cochrane G."/>
            <person name="Meng A."/>
            <person name="Brown T."/>
            <person name="Cohen L."/>
        </authorList>
    </citation>
    <scope>NUCLEOTIDE SEQUENCE</scope>
</reference>
<name>A0A7S1F9U2_NOCSC</name>
<sequence length="301" mass="34652">MGQNNSAANYKRALEEYNVQLSEWERTMVQVHYYEQKQKRRISCFWLSLYWLQMCLCLWEAPLRFFWHAAMWLLFSPTLWCTGTRPRRQADDAQTSSLPLDQSTHHAVKLQIYRLCLQVVVENMRHPKDPIYVYHASVNIVKPEKPKPPPPVSSNSWNCLESCDCPCACSCDCCVEGCVNFLRVADSICLRLLRSSFFFLGAYRSLQCGSLLGPCAEPCCYAPCIHVCAGGQRDQGCCSACEPEVVRIERWVREFYEDEVRRSVEFYDARPDLQRPRSLPARSVPSHSMKAPTQMLDLAVA</sequence>
<evidence type="ECO:0000313" key="2">
    <source>
        <dbReference type="EMBL" id="CAD8854337.1"/>
    </source>
</evidence>